<evidence type="ECO:0000313" key="6">
    <source>
        <dbReference type="Proteomes" id="UP000196531"/>
    </source>
</evidence>
<evidence type="ECO:0000256" key="1">
    <source>
        <dbReference type="PIRSR" id="PIRSR601310-1"/>
    </source>
</evidence>
<dbReference type="InterPro" id="IPR036265">
    <property type="entry name" value="HIT-like_sf"/>
</dbReference>
<dbReference type="PRINTS" id="PR00332">
    <property type="entry name" value="HISTRIAD"/>
</dbReference>
<organism evidence="5 6">
    <name type="scientific">Halobacteriovorax marinus</name>
    <dbReference type="NCBI Taxonomy" id="97084"/>
    <lineage>
        <taxon>Bacteria</taxon>
        <taxon>Pseudomonadati</taxon>
        <taxon>Bdellovibrionota</taxon>
        <taxon>Bacteriovoracia</taxon>
        <taxon>Bacteriovoracales</taxon>
        <taxon>Halobacteriovoraceae</taxon>
        <taxon>Halobacteriovorax</taxon>
    </lineage>
</organism>
<dbReference type="InterPro" id="IPR011146">
    <property type="entry name" value="HIT-like"/>
</dbReference>
<accession>A0A1Y5FA53</accession>
<name>A0A1Y5FA53_9BACT</name>
<gene>
    <name evidence="5" type="ORF">A9Q84_03920</name>
</gene>
<dbReference type="PROSITE" id="PS51084">
    <property type="entry name" value="HIT_2"/>
    <property type="match status" value="1"/>
</dbReference>
<dbReference type="Pfam" id="PF01230">
    <property type="entry name" value="HIT"/>
    <property type="match status" value="1"/>
</dbReference>
<dbReference type="PROSITE" id="PS00892">
    <property type="entry name" value="HIT_1"/>
    <property type="match status" value="1"/>
</dbReference>
<feature type="domain" description="HIT" evidence="4">
    <location>
        <begin position="5"/>
        <end position="114"/>
    </location>
</feature>
<sequence>MSDCLFCKIIKGDIPSQKIYEDDFVFGFKDLNPMAKIHHLFVHKEHTGNVNELVETSPKQLADVYLAISKFSKESDLEREGFRVVTNVGPNAGQTVFHTHFHVLGGERLGHFGS</sequence>
<dbReference type="SUPFAM" id="SSF54197">
    <property type="entry name" value="HIT-like"/>
    <property type="match status" value="1"/>
</dbReference>
<dbReference type="InterPro" id="IPR019808">
    <property type="entry name" value="Histidine_triad_CS"/>
</dbReference>
<reference evidence="6" key="1">
    <citation type="journal article" date="2017" name="Proc. Natl. Acad. Sci. U.S.A.">
        <title>Simulation of Deepwater Horizon oil plume reveals substrate specialization within a complex community of hydrocarbon-degraders.</title>
        <authorList>
            <person name="Hu P."/>
            <person name="Dubinsky E.A."/>
            <person name="Probst A.J."/>
            <person name="Wang J."/>
            <person name="Sieber C.M.K."/>
            <person name="Tom L.M."/>
            <person name="Gardinali P."/>
            <person name="Banfield J.F."/>
            <person name="Atlas R.M."/>
            <person name="Andersen G.L."/>
        </authorList>
    </citation>
    <scope>NUCLEOTIDE SEQUENCE [LARGE SCALE GENOMIC DNA]</scope>
</reference>
<evidence type="ECO:0000313" key="5">
    <source>
        <dbReference type="EMBL" id="OUR98570.1"/>
    </source>
</evidence>
<evidence type="ECO:0000256" key="2">
    <source>
        <dbReference type="PIRSR" id="PIRSR601310-3"/>
    </source>
</evidence>
<evidence type="ECO:0000256" key="3">
    <source>
        <dbReference type="PROSITE-ProRule" id="PRU00464"/>
    </source>
</evidence>
<dbReference type="Proteomes" id="UP000196531">
    <property type="component" value="Unassembled WGS sequence"/>
</dbReference>
<protein>
    <submittedName>
        <fullName evidence="5">Histidine triad nucleotide-binding protein</fullName>
    </submittedName>
</protein>
<evidence type="ECO:0000259" key="4">
    <source>
        <dbReference type="PROSITE" id="PS51084"/>
    </source>
</evidence>
<dbReference type="AlphaFoldDB" id="A0A1Y5FA53"/>
<feature type="short sequence motif" description="Histidine triad motif" evidence="2 3">
    <location>
        <begin position="98"/>
        <end position="102"/>
    </location>
</feature>
<dbReference type="EMBL" id="MAAO01000004">
    <property type="protein sequence ID" value="OUR98570.1"/>
    <property type="molecule type" value="Genomic_DNA"/>
</dbReference>
<feature type="active site" description="Tele-AMP-histidine intermediate" evidence="1">
    <location>
        <position position="100"/>
    </location>
</feature>
<dbReference type="PANTHER" id="PTHR23089">
    <property type="entry name" value="HISTIDINE TRIAD HIT PROTEIN"/>
    <property type="match status" value="1"/>
</dbReference>
<comment type="caution">
    <text evidence="5">The sequence shown here is derived from an EMBL/GenBank/DDBJ whole genome shotgun (WGS) entry which is preliminary data.</text>
</comment>
<dbReference type="Gene3D" id="3.30.428.10">
    <property type="entry name" value="HIT-like"/>
    <property type="match status" value="1"/>
</dbReference>
<proteinExistence type="predicted"/>
<dbReference type="GO" id="GO:0003824">
    <property type="term" value="F:catalytic activity"/>
    <property type="evidence" value="ECO:0007669"/>
    <property type="project" value="InterPro"/>
</dbReference>
<dbReference type="InterPro" id="IPR001310">
    <property type="entry name" value="Histidine_triad_HIT"/>
</dbReference>